<sequence>MRFAHILSAWGGKAARAPRKQLQSYRLTVFSASPRLDRLRQHLHAELSARDLRISQMRVASGSPGDDTHRMSVTLQCAPHLRGALNSVALGLGRHPDIQRVHYEQLQ</sequence>
<dbReference type="RefSeq" id="WP_130358655.1">
    <property type="nucleotide sequence ID" value="NZ_SGXC01000002.1"/>
</dbReference>
<keyword evidence="2" id="KW-1185">Reference proteome</keyword>
<evidence type="ECO:0008006" key="3">
    <source>
        <dbReference type="Google" id="ProtNLM"/>
    </source>
</evidence>
<reference evidence="1 2" key="1">
    <citation type="submission" date="2019-02" db="EMBL/GenBank/DDBJ databases">
        <title>Genomic Encyclopedia of Type Strains, Phase IV (KMG-IV): sequencing the most valuable type-strain genomes for metagenomic binning, comparative biology and taxonomic classification.</title>
        <authorList>
            <person name="Goeker M."/>
        </authorList>
    </citation>
    <scope>NUCLEOTIDE SEQUENCE [LARGE SCALE GENOMIC DNA]</scope>
    <source>
        <strain evidence="1 2">K24</strain>
    </source>
</reference>
<proteinExistence type="predicted"/>
<accession>A0A4Q7NDC7</accession>
<comment type="caution">
    <text evidence="1">The sequence shown here is derived from an EMBL/GenBank/DDBJ whole genome shotgun (WGS) entry which is preliminary data.</text>
</comment>
<gene>
    <name evidence="1" type="ORF">EV675_3683</name>
</gene>
<name>A0A4Q7NDC7_9BURK</name>
<organism evidence="1 2">
    <name type="scientific">Pigmentiphaga kullae</name>
    <dbReference type="NCBI Taxonomy" id="151784"/>
    <lineage>
        <taxon>Bacteria</taxon>
        <taxon>Pseudomonadati</taxon>
        <taxon>Pseudomonadota</taxon>
        <taxon>Betaproteobacteria</taxon>
        <taxon>Burkholderiales</taxon>
        <taxon>Alcaligenaceae</taxon>
        <taxon>Pigmentiphaga</taxon>
    </lineage>
</organism>
<dbReference type="Gene3D" id="3.30.70.260">
    <property type="match status" value="1"/>
</dbReference>
<evidence type="ECO:0000313" key="2">
    <source>
        <dbReference type="Proteomes" id="UP000292445"/>
    </source>
</evidence>
<dbReference type="Proteomes" id="UP000292445">
    <property type="component" value="Unassembled WGS sequence"/>
</dbReference>
<dbReference type="OrthoDB" id="8657050at2"/>
<protein>
    <recommendedName>
        <fullName evidence="3">ACT domain-containing protein</fullName>
    </recommendedName>
</protein>
<dbReference type="AlphaFoldDB" id="A0A4Q7NDC7"/>
<dbReference type="EMBL" id="SGXC01000002">
    <property type="protein sequence ID" value="RZS81068.1"/>
    <property type="molecule type" value="Genomic_DNA"/>
</dbReference>
<evidence type="ECO:0000313" key="1">
    <source>
        <dbReference type="EMBL" id="RZS81068.1"/>
    </source>
</evidence>